<feature type="signal peptide" evidence="3">
    <location>
        <begin position="1"/>
        <end position="21"/>
    </location>
</feature>
<proteinExistence type="predicted"/>
<comment type="caution">
    <text evidence="4">The sequence shown here is derived from an EMBL/GenBank/DDBJ whole genome shotgun (WGS) entry which is preliminary data.</text>
</comment>
<dbReference type="OrthoDB" id="4120617at2759"/>
<name>A0A3D8SRF5_9HELO</name>
<gene>
    <name evidence="4" type="ORF">BP6252_00909</name>
</gene>
<feature type="transmembrane region" description="Helical" evidence="2">
    <location>
        <begin position="147"/>
        <end position="170"/>
    </location>
</feature>
<keyword evidence="5" id="KW-1185">Reference proteome</keyword>
<evidence type="ECO:0000256" key="2">
    <source>
        <dbReference type="SAM" id="Phobius"/>
    </source>
</evidence>
<protein>
    <recommendedName>
        <fullName evidence="6">Mid2 domain-containing protein</fullName>
    </recommendedName>
</protein>
<dbReference type="Proteomes" id="UP000256645">
    <property type="component" value="Unassembled WGS sequence"/>
</dbReference>
<sequence>MQRSQYLLIAWILLAQCLVFAQPGPAPPDGGPGKGPKKGVSVTATVAPSTTPVTSLSTSMLSTTTLSMFTRSSTTTMTSIETSATASLASTAILSSLSLAASSMSTAEPSTSSSAAGSDSTTTTGISVAATTASDAPTKQMSAHRTLVIALATVLGVVGLVLLLIGLYLLHRYLCGKSPFGHRGATPIQDDEIATWRSSGVTERERTPVNAAIEKEPIPALPEFPPSARAISHSSGWSWSMPSSPTSTRPGFQSGLTMPDSPSFVARAPNARAGLTDETIPGAEPFIQPVKRQSFRLSKSQGHSRSKSMRSSTSARSTKSISNNPPPPVPMGHISSPQPSRGPTWYDPDDELAWQRIRDSETPSLPGTPGTLPLNYFPGGLSPRPQTPATQDGGQRTIVGTLDREQ</sequence>
<keyword evidence="3" id="KW-0732">Signal</keyword>
<feature type="compositionally biased region" description="Low complexity" evidence="1">
    <location>
        <begin position="309"/>
        <end position="322"/>
    </location>
</feature>
<evidence type="ECO:0000256" key="3">
    <source>
        <dbReference type="SAM" id="SignalP"/>
    </source>
</evidence>
<evidence type="ECO:0000313" key="4">
    <source>
        <dbReference type="EMBL" id="RDW88877.1"/>
    </source>
</evidence>
<dbReference type="EMBL" id="PDLM01000001">
    <property type="protein sequence ID" value="RDW88877.1"/>
    <property type="molecule type" value="Genomic_DNA"/>
</dbReference>
<feature type="region of interest" description="Disordered" evidence="1">
    <location>
        <begin position="236"/>
        <end position="260"/>
    </location>
</feature>
<keyword evidence="2" id="KW-0472">Membrane</keyword>
<reference evidence="4 5" key="1">
    <citation type="journal article" date="2018" name="IMA Fungus">
        <title>IMA Genome-F 9: Draft genome sequence of Annulohypoxylon stygium, Aspergillus mulundensis, Berkeleyomyces basicola (syn. Thielaviopsis basicola), Ceratocystis smalleyi, two Cercospora beticola strains, Coleophoma cylindrospora, Fusarium fracticaudum, Phialophora cf. hyalina, and Morchella septimelata.</title>
        <authorList>
            <person name="Wingfield B.D."/>
            <person name="Bills G.F."/>
            <person name="Dong Y."/>
            <person name="Huang W."/>
            <person name="Nel W.J."/>
            <person name="Swalarsk-Parry B.S."/>
            <person name="Vaghefi N."/>
            <person name="Wilken P.M."/>
            <person name="An Z."/>
            <person name="de Beer Z.W."/>
            <person name="De Vos L."/>
            <person name="Chen L."/>
            <person name="Duong T.A."/>
            <person name="Gao Y."/>
            <person name="Hammerbacher A."/>
            <person name="Kikkert J.R."/>
            <person name="Li Y."/>
            <person name="Li H."/>
            <person name="Li K."/>
            <person name="Li Q."/>
            <person name="Liu X."/>
            <person name="Ma X."/>
            <person name="Naidoo K."/>
            <person name="Pethybridge S.J."/>
            <person name="Sun J."/>
            <person name="Steenkamp E.T."/>
            <person name="van der Nest M.A."/>
            <person name="van Wyk S."/>
            <person name="Wingfield M.J."/>
            <person name="Xiong C."/>
            <person name="Yue Q."/>
            <person name="Zhang X."/>
        </authorList>
    </citation>
    <scope>NUCLEOTIDE SEQUENCE [LARGE SCALE GENOMIC DNA]</scope>
    <source>
        <strain evidence="4 5">BP6252</strain>
    </source>
</reference>
<feature type="compositionally biased region" description="Low complexity" evidence="1">
    <location>
        <begin position="236"/>
        <end position="248"/>
    </location>
</feature>
<evidence type="ECO:0000313" key="5">
    <source>
        <dbReference type="Proteomes" id="UP000256645"/>
    </source>
</evidence>
<dbReference type="AlphaFoldDB" id="A0A3D8SRF5"/>
<organism evidence="4 5">
    <name type="scientific">Coleophoma cylindrospora</name>
    <dbReference type="NCBI Taxonomy" id="1849047"/>
    <lineage>
        <taxon>Eukaryota</taxon>
        <taxon>Fungi</taxon>
        <taxon>Dikarya</taxon>
        <taxon>Ascomycota</taxon>
        <taxon>Pezizomycotina</taxon>
        <taxon>Leotiomycetes</taxon>
        <taxon>Helotiales</taxon>
        <taxon>Dermateaceae</taxon>
        <taxon>Coleophoma</taxon>
    </lineage>
</organism>
<feature type="chain" id="PRO_5017722013" description="Mid2 domain-containing protein" evidence="3">
    <location>
        <begin position="22"/>
        <end position="406"/>
    </location>
</feature>
<evidence type="ECO:0000256" key="1">
    <source>
        <dbReference type="SAM" id="MobiDB-lite"/>
    </source>
</evidence>
<keyword evidence="2" id="KW-1133">Transmembrane helix</keyword>
<accession>A0A3D8SRF5</accession>
<feature type="compositionally biased region" description="Low complexity" evidence="1">
    <location>
        <begin position="362"/>
        <end position="374"/>
    </location>
</feature>
<evidence type="ECO:0008006" key="6">
    <source>
        <dbReference type="Google" id="ProtNLM"/>
    </source>
</evidence>
<feature type="region of interest" description="Disordered" evidence="1">
    <location>
        <begin position="26"/>
        <end position="46"/>
    </location>
</feature>
<keyword evidence="2" id="KW-0812">Transmembrane</keyword>
<feature type="region of interest" description="Disordered" evidence="1">
    <location>
        <begin position="275"/>
        <end position="406"/>
    </location>
</feature>